<dbReference type="Proteomes" id="UP000838412">
    <property type="component" value="Chromosome 4"/>
</dbReference>
<dbReference type="EMBL" id="OV696689">
    <property type="protein sequence ID" value="CAH1263715.1"/>
    <property type="molecule type" value="Genomic_DNA"/>
</dbReference>
<evidence type="ECO:0000256" key="1">
    <source>
        <dbReference type="SAM" id="MobiDB-lite"/>
    </source>
</evidence>
<proteinExistence type="predicted"/>
<name>A0A8K0EPF2_BRALA</name>
<keyword evidence="3" id="KW-1185">Reference proteome</keyword>
<accession>A0A8K0EPF2</accession>
<reference evidence="2" key="1">
    <citation type="submission" date="2022-01" db="EMBL/GenBank/DDBJ databases">
        <authorList>
            <person name="Braso-Vives M."/>
        </authorList>
    </citation>
    <scope>NUCLEOTIDE SEQUENCE</scope>
</reference>
<sequence length="67" mass="7241">MAEARRTLSGVRHFLETVKRLFQMGNKTETLPSLSRCQSFSATRAARVPLGGPPESAGLPQPRCDAG</sequence>
<dbReference type="AlphaFoldDB" id="A0A8K0EPF2"/>
<evidence type="ECO:0000313" key="3">
    <source>
        <dbReference type="Proteomes" id="UP000838412"/>
    </source>
</evidence>
<protein>
    <submittedName>
        <fullName evidence="2">Hypp2750 protein</fullName>
    </submittedName>
</protein>
<evidence type="ECO:0000313" key="2">
    <source>
        <dbReference type="EMBL" id="CAH1263715.1"/>
    </source>
</evidence>
<dbReference type="OrthoDB" id="10561930at2759"/>
<organism evidence="2 3">
    <name type="scientific">Branchiostoma lanceolatum</name>
    <name type="common">Common lancelet</name>
    <name type="synonym">Amphioxus lanceolatum</name>
    <dbReference type="NCBI Taxonomy" id="7740"/>
    <lineage>
        <taxon>Eukaryota</taxon>
        <taxon>Metazoa</taxon>
        <taxon>Chordata</taxon>
        <taxon>Cephalochordata</taxon>
        <taxon>Leptocardii</taxon>
        <taxon>Amphioxiformes</taxon>
        <taxon>Branchiostomatidae</taxon>
        <taxon>Branchiostoma</taxon>
    </lineage>
</organism>
<gene>
    <name evidence="2" type="primary">Hypp2750</name>
    <name evidence="2" type="ORF">BLAG_LOCUS18318</name>
</gene>
<feature type="region of interest" description="Disordered" evidence="1">
    <location>
        <begin position="47"/>
        <end position="67"/>
    </location>
</feature>